<organism evidence="2 3">
    <name type="scientific">Dendrothele bispora (strain CBS 962.96)</name>
    <dbReference type="NCBI Taxonomy" id="1314807"/>
    <lineage>
        <taxon>Eukaryota</taxon>
        <taxon>Fungi</taxon>
        <taxon>Dikarya</taxon>
        <taxon>Basidiomycota</taxon>
        <taxon>Agaricomycotina</taxon>
        <taxon>Agaricomycetes</taxon>
        <taxon>Agaricomycetidae</taxon>
        <taxon>Agaricales</taxon>
        <taxon>Agaricales incertae sedis</taxon>
        <taxon>Dendrothele</taxon>
    </lineage>
</organism>
<feature type="compositionally biased region" description="Basic and acidic residues" evidence="1">
    <location>
        <begin position="102"/>
        <end position="115"/>
    </location>
</feature>
<feature type="region of interest" description="Disordered" evidence="1">
    <location>
        <begin position="275"/>
        <end position="450"/>
    </location>
</feature>
<feature type="compositionally biased region" description="Basic and acidic residues" evidence="1">
    <location>
        <begin position="357"/>
        <end position="373"/>
    </location>
</feature>
<keyword evidence="3" id="KW-1185">Reference proteome</keyword>
<feature type="compositionally biased region" description="Polar residues" evidence="1">
    <location>
        <begin position="49"/>
        <end position="61"/>
    </location>
</feature>
<feature type="compositionally biased region" description="Acidic residues" evidence="1">
    <location>
        <begin position="435"/>
        <end position="447"/>
    </location>
</feature>
<gene>
    <name evidence="2" type="ORF">K435DRAFT_862522</name>
</gene>
<feature type="compositionally biased region" description="Low complexity" evidence="1">
    <location>
        <begin position="185"/>
        <end position="194"/>
    </location>
</feature>
<feature type="compositionally biased region" description="Pro residues" evidence="1">
    <location>
        <begin position="198"/>
        <end position="207"/>
    </location>
</feature>
<feature type="compositionally biased region" description="Low complexity" evidence="1">
    <location>
        <begin position="138"/>
        <end position="176"/>
    </location>
</feature>
<feature type="compositionally biased region" description="Polar residues" evidence="1">
    <location>
        <begin position="84"/>
        <end position="98"/>
    </location>
</feature>
<accession>A0A4S8LSJ2</accession>
<proteinExistence type="predicted"/>
<feature type="compositionally biased region" description="Acidic residues" evidence="1">
    <location>
        <begin position="374"/>
        <end position="387"/>
    </location>
</feature>
<dbReference type="EMBL" id="ML179280">
    <property type="protein sequence ID" value="THU92424.1"/>
    <property type="molecule type" value="Genomic_DNA"/>
</dbReference>
<dbReference type="AlphaFoldDB" id="A0A4S8LSJ2"/>
<name>A0A4S8LSJ2_DENBC</name>
<evidence type="ECO:0000256" key="1">
    <source>
        <dbReference type="SAM" id="MobiDB-lite"/>
    </source>
</evidence>
<feature type="compositionally biased region" description="Low complexity" evidence="1">
    <location>
        <begin position="398"/>
        <end position="412"/>
    </location>
</feature>
<feature type="region of interest" description="Disordered" evidence="1">
    <location>
        <begin position="32"/>
        <end position="217"/>
    </location>
</feature>
<dbReference type="Proteomes" id="UP000297245">
    <property type="component" value="Unassembled WGS sequence"/>
</dbReference>
<feature type="compositionally biased region" description="Basic and acidic residues" evidence="1">
    <location>
        <begin position="1"/>
        <end position="13"/>
    </location>
</feature>
<reference evidence="2 3" key="1">
    <citation type="journal article" date="2019" name="Nat. Ecol. Evol.">
        <title>Megaphylogeny resolves global patterns of mushroom evolution.</title>
        <authorList>
            <person name="Varga T."/>
            <person name="Krizsan K."/>
            <person name="Foldi C."/>
            <person name="Dima B."/>
            <person name="Sanchez-Garcia M."/>
            <person name="Sanchez-Ramirez S."/>
            <person name="Szollosi G.J."/>
            <person name="Szarkandi J.G."/>
            <person name="Papp V."/>
            <person name="Albert L."/>
            <person name="Andreopoulos W."/>
            <person name="Angelini C."/>
            <person name="Antonin V."/>
            <person name="Barry K.W."/>
            <person name="Bougher N.L."/>
            <person name="Buchanan P."/>
            <person name="Buyck B."/>
            <person name="Bense V."/>
            <person name="Catcheside P."/>
            <person name="Chovatia M."/>
            <person name="Cooper J."/>
            <person name="Damon W."/>
            <person name="Desjardin D."/>
            <person name="Finy P."/>
            <person name="Geml J."/>
            <person name="Haridas S."/>
            <person name="Hughes K."/>
            <person name="Justo A."/>
            <person name="Karasinski D."/>
            <person name="Kautmanova I."/>
            <person name="Kiss B."/>
            <person name="Kocsube S."/>
            <person name="Kotiranta H."/>
            <person name="LaButti K.M."/>
            <person name="Lechner B.E."/>
            <person name="Liimatainen K."/>
            <person name="Lipzen A."/>
            <person name="Lukacs Z."/>
            <person name="Mihaltcheva S."/>
            <person name="Morgado L.N."/>
            <person name="Niskanen T."/>
            <person name="Noordeloos M.E."/>
            <person name="Ohm R.A."/>
            <person name="Ortiz-Santana B."/>
            <person name="Ovrebo C."/>
            <person name="Racz N."/>
            <person name="Riley R."/>
            <person name="Savchenko A."/>
            <person name="Shiryaev A."/>
            <person name="Soop K."/>
            <person name="Spirin V."/>
            <person name="Szebenyi C."/>
            <person name="Tomsovsky M."/>
            <person name="Tulloss R.E."/>
            <person name="Uehling J."/>
            <person name="Grigoriev I.V."/>
            <person name="Vagvolgyi C."/>
            <person name="Papp T."/>
            <person name="Martin F.M."/>
            <person name="Miettinen O."/>
            <person name="Hibbett D.S."/>
            <person name="Nagy L.G."/>
        </authorList>
    </citation>
    <scope>NUCLEOTIDE SEQUENCE [LARGE SCALE GENOMIC DNA]</scope>
    <source>
        <strain evidence="2 3">CBS 962.96</strain>
    </source>
</reference>
<evidence type="ECO:0000313" key="2">
    <source>
        <dbReference type="EMBL" id="THU92424.1"/>
    </source>
</evidence>
<feature type="region of interest" description="Disordered" evidence="1">
    <location>
        <begin position="1"/>
        <end position="20"/>
    </location>
</feature>
<protein>
    <submittedName>
        <fullName evidence="2">Uncharacterized protein</fullName>
    </submittedName>
</protein>
<feature type="compositionally biased region" description="Basic and acidic residues" evidence="1">
    <location>
        <begin position="276"/>
        <end position="294"/>
    </location>
</feature>
<evidence type="ECO:0000313" key="3">
    <source>
        <dbReference type="Proteomes" id="UP000297245"/>
    </source>
</evidence>
<sequence length="659" mass="72784">MKTRAQEASEKTQLRSRSVPKCRKLEVYIEITPPTEHRQHYSPPPPDQPSASTTIPTQHVINAQPEPPRAVNNPTPPTDPVVAFSSQSLDQPSASITVPSHHVMDAKPEPPREVNHPTPPANPVVAPGAASAPPPTSPFSSVPTVPAPQSALSSPLLPPAASASPSPVQAVASRPVLSPPPAVPAVPKAPVIPALRQGPPPIPPVWTPPTISTRPRPLEDANATMELAAKHASTVNSGEHGEFLLEQSRDVPCVDFSQIQQSNHFADSQLACTLEHNTRERTPPPPDKLFDYDHLPALSPPMPSFPTLSLPPVSSAQIDEQDGELLHQEDDIEPPWRLRRKSNTERKVQFASDDGTDDKYNKGDESEESARDNELEEDLEAEDDDELANVKVKKKGNSGLASGKKPAKSSPRSPKRQAPKSENSKATGKKLPLYVDEEEEEDPENDPDALQYKPHAQKYAHTPGPLSKECLAEVNQLVEEFDAKMNAIGRKYRKSVASLWDAANMSKAGGIRELSTWNAFLAYRTKKEGARAGPSETNPDFVARLSTKYKELIQDLLDEDWQDPVKRRQIAREHGWLDFVQEACLEVTKEERENGIKKSTMQCCINEILKLGRIYYKLYGVILSGALYDLNNHSRSWFFGSADVVTLFKKYRFIYQCTF</sequence>